<feature type="modified residue" description="4-aspartylphosphate" evidence="18">
    <location>
        <position position="1593"/>
    </location>
</feature>
<dbReference type="CDD" id="cd06225">
    <property type="entry name" value="HAMP"/>
    <property type="match status" value="1"/>
</dbReference>
<proteinExistence type="inferred from homology"/>
<dbReference type="SUPFAM" id="SSF47226">
    <property type="entry name" value="Histidine-containing phosphotransfer domain, HPT domain"/>
    <property type="match status" value="3"/>
</dbReference>
<keyword evidence="13" id="KW-0902">Two-component regulatory system</keyword>
<name>A0A6B3N9E4_9CYAN</name>
<comment type="subcellular location">
    <subcellularLocation>
        <location evidence="2">Cell membrane</location>
        <topology evidence="2">Multi-pass membrane protein</topology>
    </subcellularLocation>
</comment>
<dbReference type="PROSITE" id="PS50110">
    <property type="entry name" value="RESPONSE_REGULATORY"/>
    <property type="match status" value="4"/>
</dbReference>
<evidence type="ECO:0000259" key="20">
    <source>
        <dbReference type="PROSITE" id="PS50109"/>
    </source>
</evidence>
<dbReference type="Pfam" id="PF13426">
    <property type="entry name" value="PAS_9"/>
    <property type="match status" value="1"/>
</dbReference>
<keyword evidence="14 19" id="KW-0472">Membrane</keyword>
<keyword evidence="11" id="KW-0067">ATP-binding</keyword>
<dbReference type="GO" id="GO:0005886">
    <property type="term" value="C:plasma membrane"/>
    <property type="evidence" value="ECO:0007669"/>
    <property type="project" value="UniProtKB-SubCell"/>
</dbReference>
<dbReference type="EMBL" id="JAAHFQ010000185">
    <property type="protein sequence ID" value="NER28220.1"/>
    <property type="molecule type" value="Genomic_DNA"/>
</dbReference>
<feature type="transmembrane region" description="Helical" evidence="19">
    <location>
        <begin position="200"/>
        <end position="222"/>
    </location>
</feature>
<feature type="domain" description="HPt" evidence="25">
    <location>
        <begin position="1698"/>
        <end position="1789"/>
    </location>
</feature>
<keyword evidence="15" id="KW-0131">Cell cycle</keyword>
<feature type="modified residue" description="Phosphohistidine" evidence="17">
    <location>
        <position position="1447"/>
    </location>
</feature>
<dbReference type="InterPro" id="IPR003660">
    <property type="entry name" value="HAMP_dom"/>
</dbReference>
<comment type="caution">
    <text evidence="26">The sequence shown here is derived from an EMBL/GenBank/DDBJ whole genome shotgun (WGS) entry which is preliminary data.</text>
</comment>
<dbReference type="SUPFAM" id="SSF55785">
    <property type="entry name" value="PYP-like sensor domain (PAS domain)"/>
    <property type="match status" value="2"/>
</dbReference>
<dbReference type="InterPro" id="IPR001610">
    <property type="entry name" value="PAC"/>
</dbReference>
<feature type="modified residue" description="4-aspartylphosphate" evidence="18">
    <location>
        <position position="864"/>
    </location>
</feature>
<keyword evidence="5" id="KW-1003">Cell membrane</keyword>
<dbReference type="InterPro" id="IPR005467">
    <property type="entry name" value="His_kinase_dom"/>
</dbReference>
<evidence type="ECO:0000313" key="26">
    <source>
        <dbReference type="EMBL" id="NER28220.1"/>
    </source>
</evidence>
<feature type="domain" description="PAS" evidence="22">
    <location>
        <begin position="399"/>
        <end position="470"/>
    </location>
</feature>
<feature type="domain" description="HPt" evidence="25">
    <location>
        <begin position="1117"/>
        <end position="1213"/>
    </location>
</feature>
<keyword evidence="12 19" id="KW-1133">Transmembrane helix</keyword>
<dbReference type="Pfam" id="PF02518">
    <property type="entry name" value="HATPase_c"/>
    <property type="match status" value="1"/>
</dbReference>
<evidence type="ECO:0000256" key="7">
    <source>
        <dbReference type="ARBA" id="ARBA00022679"/>
    </source>
</evidence>
<dbReference type="PROSITE" id="PS50113">
    <property type="entry name" value="PAC"/>
    <property type="match status" value="2"/>
</dbReference>
<dbReference type="CDD" id="cd00082">
    <property type="entry name" value="HisKA"/>
    <property type="match status" value="1"/>
</dbReference>
<dbReference type="Pfam" id="PF00672">
    <property type="entry name" value="HAMP"/>
    <property type="match status" value="1"/>
</dbReference>
<dbReference type="InterPro" id="IPR008207">
    <property type="entry name" value="Sig_transdc_His_kin_Hpt_dom"/>
</dbReference>
<dbReference type="SUPFAM" id="SSF158472">
    <property type="entry name" value="HAMP domain-like"/>
    <property type="match status" value="1"/>
</dbReference>
<evidence type="ECO:0000256" key="1">
    <source>
        <dbReference type="ARBA" id="ARBA00000085"/>
    </source>
</evidence>
<dbReference type="Pfam" id="PF00072">
    <property type="entry name" value="Response_reg"/>
    <property type="match status" value="4"/>
</dbReference>
<feature type="domain" description="Response regulatory" evidence="21">
    <location>
        <begin position="1544"/>
        <end position="1661"/>
    </location>
</feature>
<dbReference type="InterPro" id="IPR036890">
    <property type="entry name" value="HATPase_C_sf"/>
</dbReference>
<dbReference type="SUPFAM" id="SSF55874">
    <property type="entry name" value="ATPase domain of HSP90 chaperone/DNA topoisomerase II/histidine kinase"/>
    <property type="match status" value="1"/>
</dbReference>
<dbReference type="FunFam" id="3.30.565.10:FF:000010">
    <property type="entry name" value="Sensor histidine kinase RcsC"/>
    <property type="match status" value="1"/>
</dbReference>
<feature type="modified residue" description="Phosphohistidine" evidence="17">
    <location>
        <position position="1737"/>
    </location>
</feature>
<dbReference type="InterPro" id="IPR000700">
    <property type="entry name" value="PAS-assoc_C"/>
</dbReference>
<feature type="domain" description="Response regulatory" evidence="21">
    <location>
        <begin position="958"/>
        <end position="1078"/>
    </location>
</feature>
<feature type="modified residue" description="Phosphohistidine" evidence="17">
    <location>
        <position position="1156"/>
    </location>
</feature>
<dbReference type="InterPro" id="IPR013656">
    <property type="entry name" value="PAS_4"/>
</dbReference>
<dbReference type="SMART" id="SM00448">
    <property type="entry name" value="REC"/>
    <property type="match status" value="4"/>
</dbReference>
<dbReference type="InterPro" id="IPR001789">
    <property type="entry name" value="Sig_transdc_resp-reg_receiver"/>
</dbReference>
<dbReference type="CDD" id="cd16922">
    <property type="entry name" value="HATPase_EvgS-ArcB-TorS-like"/>
    <property type="match status" value="1"/>
</dbReference>
<dbReference type="NCBIfam" id="TIGR00229">
    <property type="entry name" value="sensory_box"/>
    <property type="match status" value="2"/>
</dbReference>
<feature type="domain" description="HAMP" evidence="24">
    <location>
        <begin position="223"/>
        <end position="275"/>
    </location>
</feature>
<evidence type="ECO:0000256" key="8">
    <source>
        <dbReference type="ARBA" id="ARBA00022692"/>
    </source>
</evidence>
<evidence type="ECO:0000256" key="9">
    <source>
        <dbReference type="ARBA" id="ARBA00022741"/>
    </source>
</evidence>
<organism evidence="26">
    <name type="scientific">Symploca sp. SIO1C4</name>
    <dbReference type="NCBI Taxonomy" id="2607765"/>
    <lineage>
        <taxon>Bacteria</taxon>
        <taxon>Bacillati</taxon>
        <taxon>Cyanobacteriota</taxon>
        <taxon>Cyanophyceae</taxon>
        <taxon>Coleofasciculales</taxon>
        <taxon>Coleofasciculaceae</taxon>
        <taxon>Symploca</taxon>
    </lineage>
</organism>
<comment type="similarity">
    <text evidence="3">In the N-terminal section; belongs to the phytochrome family.</text>
</comment>
<feature type="modified residue" description="4-aspartylphosphate" evidence="18">
    <location>
        <position position="1010"/>
    </location>
</feature>
<feature type="domain" description="Response regulatory" evidence="21">
    <location>
        <begin position="1249"/>
        <end position="1369"/>
    </location>
</feature>
<comment type="catalytic activity">
    <reaction evidence="1">
        <text>ATP + protein L-histidine = ADP + protein N-phospho-L-histidine.</text>
        <dbReference type="EC" id="2.7.13.3"/>
    </reaction>
</comment>
<dbReference type="SMART" id="SM00091">
    <property type="entry name" value="PAS"/>
    <property type="match status" value="2"/>
</dbReference>
<dbReference type="SMART" id="SM00387">
    <property type="entry name" value="HATPase_c"/>
    <property type="match status" value="1"/>
</dbReference>
<dbReference type="CDD" id="cd00130">
    <property type="entry name" value="PAS"/>
    <property type="match status" value="2"/>
</dbReference>
<dbReference type="GO" id="GO:0005524">
    <property type="term" value="F:ATP binding"/>
    <property type="evidence" value="ECO:0007669"/>
    <property type="project" value="UniProtKB-KW"/>
</dbReference>
<keyword evidence="6 18" id="KW-0597">Phosphoprotein</keyword>
<dbReference type="SUPFAM" id="SSF47384">
    <property type="entry name" value="Homodimeric domain of signal transducing histidine kinase"/>
    <property type="match status" value="1"/>
</dbReference>
<evidence type="ECO:0000256" key="16">
    <source>
        <dbReference type="ARBA" id="ARBA00074306"/>
    </source>
</evidence>
<keyword evidence="9" id="KW-0547">Nucleotide-binding</keyword>
<dbReference type="Pfam" id="PF08448">
    <property type="entry name" value="PAS_4"/>
    <property type="match status" value="1"/>
</dbReference>
<evidence type="ECO:0000256" key="2">
    <source>
        <dbReference type="ARBA" id="ARBA00004651"/>
    </source>
</evidence>
<dbReference type="SMART" id="SM00304">
    <property type="entry name" value="HAMP"/>
    <property type="match status" value="1"/>
</dbReference>
<evidence type="ECO:0000256" key="18">
    <source>
        <dbReference type="PROSITE-ProRule" id="PRU00169"/>
    </source>
</evidence>
<dbReference type="SMART" id="SM00388">
    <property type="entry name" value="HisKA"/>
    <property type="match status" value="1"/>
</dbReference>
<evidence type="ECO:0000256" key="11">
    <source>
        <dbReference type="ARBA" id="ARBA00022840"/>
    </source>
</evidence>
<reference evidence="26" key="1">
    <citation type="submission" date="2019-11" db="EMBL/GenBank/DDBJ databases">
        <title>Genomic insights into an expanded diversity of filamentous marine cyanobacteria reveals the extraordinary biosynthetic potential of Moorea and Okeania.</title>
        <authorList>
            <person name="Ferreira Leao T."/>
            <person name="Wang M."/>
            <person name="Moss N."/>
            <person name="Da Silva R."/>
            <person name="Sanders J."/>
            <person name="Nurk S."/>
            <person name="Gurevich A."/>
            <person name="Humphrey G."/>
            <person name="Reher R."/>
            <person name="Zhu Q."/>
            <person name="Belda-Ferre P."/>
            <person name="Glukhov E."/>
            <person name="Rex R."/>
            <person name="Dorrestein P.C."/>
            <person name="Knight R."/>
            <person name="Pevzner P."/>
            <person name="Gerwick W.H."/>
            <person name="Gerwick L."/>
        </authorList>
    </citation>
    <scope>NUCLEOTIDE SEQUENCE</scope>
    <source>
        <strain evidence="26">SIO1C4</strain>
    </source>
</reference>
<dbReference type="InterPro" id="IPR035965">
    <property type="entry name" value="PAS-like_dom_sf"/>
</dbReference>
<dbReference type="Gene3D" id="3.30.565.10">
    <property type="entry name" value="Histidine kinase-like ATPase, C-terminal domain"/>
    <property type="match status" value="1"/>
</dbReference>
<accession>A0A6B3N9E4</accession>
<dbReference type="Gene3D" id="1.20.120.160">
    <property type="entry name" value="HPT domain"/>
    <property type="match status" value="3"/>
</dbReference>
<dbReference type="Gene3D" id="3.40.50.2300">
    <property type="match status" value="4"/>
</dbReference>
<dbReference type="Pfam" id="PF01627">
    <property type="entry name" value="Hpt"/>
    <property type="match status" value="3"/>
</dbReference>
<dbReference type="InterPro" id="IPR003594">
    <property type="entry name" value="HATPase_dom"/>
</dbReference>
<evidence type="ECO:0000259" key="25">
    <source>
        <dbReference type="PROSITE" id="PS50894"/>
    </source>
</evidence>
<dbReference type="InterPro" id="IPR004358">
    <property type="entry name" value="Sig_transdc_His_kin-like_C"/>
</dbReference>
<feature type="modified residue" description="4-aspartylphosphate" evidence="18">
    <location>
        <position position="1301"/>
    </location>
</feature>
<keyword evidence="7" id="KW-0808">Transferase</keyword>
<dbReference type="FunFam" id="1.10.287.130:FF:000038">
    <property type="entry name" value="Sensory transduction histidine kinase"/>
    <property type="match status" value="1"/>
</dbReference>
<dbReference type="PROSITE" id="PS50112">
    <property type="entry name" value="PAS"/>
    <property type="match status" value="1"/>
</dbReference>
<evidence type="ECO:0000259" key="22">
    <source>
        <dbReference type="PROSITE" id="PS50112"/>
    </source>
</evidence>
<dbReference type="SUPFAM" id="SSF52172">
    <property type="entry name" value="CheY-like"/>
    <property type="match status" value="4"/>
</dbReference>
<dbReference type="CDD" id="cd17546">
    <property type="entry name" value="REC_hyHK_CKI1_RcsC-like"/>
    <property type="match status" value="3"/>
</dbReference>
<dbReference type="EC" id="2.7.13.3" evidence="4"/>
<dbReference type="InterPro" id="IPR003661">
    <property type="entry name" value="HisK_dim/P_dom"/>
</dbReference>
<feature type="transmembrane region" description="Helical" evidence="19">
    <location>
        <begin position="6"/>
        <end position="26"/>
    </location>
</feature>
<dbReference type="Gene3D" id="6.10.340.10">
    <property type="match status" value="1"/>
</dbReference>
<evidence type="ECO:0000259" key="21">
    <source>
        <dbReference type="PROSITE" id="PS50110"/>
    </source>
</evidence>
<dbReference type="PRINTS" id="PR00344">
    <property type="entry name" value="BCTRLSENSOR"/>
</dbReference>
<keyword evidence="8 19" id="KW-0812">Transmembrane</keyword>
<feature type="domain" description="PAC" evidence="23">
    <location>
        <begin position="350"/>
        <end position="402"/>
    </location>
</feature>
<sequence length="1789" mass="198706">MKIKTKFISGFLGIASLVVALGLINIQAQKNVNKQFENIAEKQAPELRLLDELKSASFRALAEAYSNALIKSEADRLEEGIELELDIDEDQGEEEEEFKEAIEDLKKALVELQKIAEASGTEFSYYEELEETSLKLENLGLKLVQVKLEGNKASEVLTYRREYEDAEEEFIEIIDQAIEENSKLLTLARQEAGKAATTSVFLNTAVVLLVTVISIILGLILAEKITRPILNLKDAALKIGEGKFNTKVNINTQDELSILANAFNRMGEQLEVTTVSKTYLNNIFSSLSDALIIVNQEFIIQNCNLAAVYISGYQVDELTNHHLSFLLNEEKFIENLGSKFPGKNTLTLLGRVETTLLNKNGSSIPVSIAASAIENVAGNTEGIACLIQDISTRKEAEAALQKQALMFENINDGVILTNLNGEIIDWNPAAENIFGYSKAEMLGKTSGIVYQPEQAKQLTREMLESLLSEQRWTKEIEFICKDGSVGVCETTFVPLDDENGEISSTMGVNRDITERKQYENQLVAARESAVEAAQAKARFLANMSHEIRTPMNGVLGMSELLLSTNLTPQQLKFVQTLQVSGEHLLEVINDILDFSKLEAGEMRLNIDEFDLNLCLEEVLDLCSTQAAEKKLELALLIDNQVPRLLLGDEVRLRQILTNLVGNAIKFTNQGEVLIQVSESEQKSDQLEADHGDEASVELSENQQLIELRFAVKDTGIGISPEDQNKLFESFSQLDNSSTRKYTGTGLGLAISKQLVGIMGGEIGLESELEVGSTFWFIVKLEKAVANAQQEARNQFVTQSSASPEILAGKRVLVIDDRPVNRQIVKHQLTARGMEVDEAANGIVALNAMKKAFEAGKSYDIALVDMKMPRMDGSTLGRLILEEPDWNDTKLIMMSSLHASDINEPLLKSGFSDYLIKPVKESQLLRSLLKVLSSQIPSSIFSPQLQLTPFAQEQQKQLKILVVEDTPINRDVVLQQLKVLGQQLDLVETAENGQVALDKLAESDYDLVLMDCQMPVIDGYQATETLRRREGTKRHTVVIGMTANAMPGDREKCLETGMDDYLSKPVLLKNLKPLLQRWSSALQEDSPAEISHSQEKISIFSSPEMVDWSQLQSITGSDSSVALKLLQSFIREADSHLAQLKLALANHNFVTIAWQAHQIKGASASVAVKKMPEVAAQLYELARSHNLKGAGDLLAQLKRILESLKWLTDRDQTVGITNQLTANQESTSPVLSASLLQPSTSKQQKQRQLKILVVEDTPFNRELVLHQLEVLGQQLDLVETVENGQLALEKLAESDYNIVLMDCQIPVIDGYQTTQTLRQREGTQRHTIVIGMTAYNRSGDRQKCLQAGMDDYLSKPVLLRDLEPLLEKWSFPETENNPQVTSEIQAENTTHTALKLIDWPHLQAISEGNPSFQLELVQAFIRDGETFLREAKQALADENKITLAQKAHQIKGASASLAVKEMPEIAAQLYYHAQANNFNHAGELVIKLEQILNSLKALRALNSTVAQRIISDQVLTFPQPSSVVTDSSATVQSSHPNSEQHNHLKVLIVEDTPVNLKLVQHQLRLLNYQFDAVNNGLAALNKLAHNNYHIVLMDCQMPVMDGYRATEVLRQREARNRHTIVIGMTAHTMPGDREKCLKAGMDDYLAKPVIVKELREVLKRWSLTLSQESWQETSSEGNCMHAVSDLVDWSRLQEITGGNPSVQIAMVQGFIKDAEVIIAEAKQALVDLDKLTLAQKVHQIKGASASVAIKGMPEIAIQLKAKVAVGNLEEARGLMAKLEKILRRLKDSLE</sequence>
<dbReference type="InterPro" id="IPR036097">
    <property type="entry name" value="HisK_dim/P_sf"/>
</dbReference>
<dbReference type="PROSITE" id="PS50894">
    <property type="entry name" value="HPT"/>
    <property type="match status" value="3"/>
</dbReference>
<feature type="domain" description="PAC" evidence="23">
    <location>
        <begin position="472"/>
        <end position="524"/>
    </location>
</feature>
<dbReference type="InterPro" id="IPR036641">
    <property type="entry name" value="HPT_dom_sf"/>
</dbReference>
<evidence type="ECO:0000256" key="5">
    <source>
        <dbReference type="ARBA" id="ARBA00022475"/>
    </source>
</evidence>
<dbReference type="PROSITE" id="PS50109">
    <property type="entry name" value="HIS_KIN"/>
    <property type="match status" value="1"/>
</dbReference>
<dbReference type="SMART" id="SM00086">
    <property type="entry name" value="PAC"/>
    <property type="match status" value="2"/>
</dbReference>
<dbReference type="Gene3D" id="1.10.287.130">
    <property type="match status" value="1"/>
</dbReference>
<evidence type="ECO:0000256" key="10">
    <source>
        <dbReference type="ARBA" id="ARBA00022777"/>
    </source>
</evidence>
<evidence type="ECO:0000256" key="19">
    <source>
        <dbReference type="SAM" id="Phobius"/>
    </source>
</evidence>
<evidence type="ECO:0000256" key="15">
    <source>
        <dbReference type="ARBA" id="ARBA00023306"/>
    </source>
</evidence>
<dbReference type="CDD" id="cd00156">
    <property type="entry name" value="REC"/>
    <property type="match status" value="1"/>
</dbReference>
<evidence type="ECO:0000256" key="6">
    <source>
        <dbReference type="ARBA" id="ARBA00022553"/>
    </source>
</evidence>
<feature type="domain" description="Histidine kinase" evidence="20">
    <location>
        <begin position="542"/>
        <end position="782"/>
    </location>
</feature>
<evidence type="ECO:0000259" key="23">
    <source>
        <dbReference type="PROSITE" id="PS50113"/>
    </source>
</evidence>
<feature type="domain" description="HPt" evidence="25">
    <location>
        <begin position="1408"/>
        <end position="1504"/>
    </location>
</feature>
<dbReference type="PANTHER" id="PTHR45339:SF1">
    <property type="entry name" value="HYBRID SIGNAL TRANSDUCTION HISTIDINE KINASE J"/>
    <property type="match status" value="1"/>
</dbReference>
<protein>
    <recommendedName>
        <fullName evidence="16">Circadian input-output histidine kinase CikA</fullName>
        <ecNumber evidence="4">2.7.13.3</ecNumber>
    </recommendedName>
</protein>
<dbReference type="InterPro" id="IPR011006">
    <property type="entry name" value="CheY-like_superfamily"/>
</dbReference>
<evidence type="ECO:0000256" key="13">
    <source>
        <dbReference type="ARBA" id="ARBA00023012"/>
    </source>
</evidence>
<dbReference type="InterPro" id="IPR000014">
    <property type="entry name" value="PAS"/>
</dbReference>
<evidence type="ECO:0000256" key="14">
    <source>
        <dbReference type="ARBA" id="ARBA00023136"/>
    </source>
</evidence>
<dbReference type="PANTHER" id="PTHR45339">
    <property type="entry name" value="HYBRID SIGNAL TRANSDUCTION HISTIDINE KINASE J"/>
    <property type="match status" value="1"/>
</dbReference>
<evidence type="ECO:0000256" key="4">
    <source>
        <dbReference type="ARBA" id="ARBA00012438"/>
    </source>
</evidence>
<gene>
    <name evidence="26" type="ORF">F6J89_11450</name>
</gene>
<evidence type="ECO:0000256" key="3">
    <source>
        <dbReference type="ARBA" id="ARBA00006402"/>
    </source>
</evidence>
<dbReference type="PROSITE" id="PS50885">
    <property type="entry name" value="HAMP"/>
    <property type="match status" value="1"/>
</dbReference>
<dbReference type="Gene3D" id="3.30.450.20">
    <property type="entry name" value="PAS domain"/>
    <property type="match status" value="2"/>
</dbReference>
<feature type="domain" description="Response regulatory" evidence="21">
    <location>
        <begin position="810"/>
        <end position="931"/>
    </location>
</feature>
<dbReference type="GO" id="GO:0000155">
    <property type="term" value="F:phosphorelay sensor kinase activity"/>
    <property type="evidence" value="ECO:0007669"/>
    <property type="project" value="InterPro"/>
</dbReference>
<evidence type="ECO:0000256" key="17">
    <source>
        <dbReference type="PROSITE-ProRule" id="PRU00110"/>
    </source>
</evidence>
<dbReference type="SMART" id="SM00073">
    <property type="entry name" value="HPT"/>
    <property type="match status" value="2"/>
</dbReference>
<evidence type="ECO:0000256" key="12">
    <source>
        <dbReference type="ARBA" id="ARBA00022989"/>
    </source>
</evidence>
<keyword evidence="10" id="KW-0418">Kinase</keyword>
<dbReference type="Pfam" id="PF00512">
    <property type="entry name" value="HisKA"/>
    <property type="match status" value="1"/>
</dbReference>
<evidence type="ECO:0000259" key="24">
    <source>
        <dbReference type="PROSITE" id="PS50885"/>
    </source>
</evidence>